<dbReference type="AlphaFoldDB" id="A0A9P1CYG1"/>
<feature type="coiled-coil region" evidence="1">
    <location>
        <begin position="308"/>
        <end position="352"/>
    </location>
</feature>
<feature type="compositionally biased region" description="Basic and acidic residues" evidence="2">
    <location>
        <begin position="422"/>
        <end position="432"/>
    </location>
</feature>
<dbReference type="EMBL" id="CAMXCT030002725">
    <property type="protein sequence ID" value="CAL4787375.1"/>
    <property type="molecule type" value="Genomic_DNA"/>
</dbReference>
<keyword evidence="1" id="KW-0175">Coiled coil</keyword>
<gene>
    <name evidence="3" type="ORF">C1SCF055_LOCUS26211</name>
</gene>
<evidence type="ECO:0000256" key="1">
    <source>
        <dbReference type="SAM" id="Coils"/>
    </source>
</evidence>
<feature type="region of interest" description="Disordered" evidence="2">
    <location>
        <begin position="400"/>
        <end position="432"/>
    </location>
</feature>
<evidence type="ECO:0000313" key="3">
    <source>
        <dbReference type="EMBL" id="CAI4000063.1"/>
    </source>
</evidence>
<dbReference type="Proteomes" id="UP001152797">
    <property type="component" value="Unassembled WGS sequence"/>
</dbReference>
<keyword evidence="5" id="KW-1185">Reference proteome</keyword>
<feature type="compositionally biased region" description="Basic and acidic residues" evidence="2">
    <location>
        <begin position="400"/>
        <end position="413"/>
    </location>
</feature>
<evidence type="ECO:0000313" key="5">
    <source>
        <dbReference type="Proteomes" id="UP001152797"/>
    </source>
</evidence>
<dbReference type="EMBL" id="CAMXCT020002725">
    <property type="protein sequence ID" value="CAL1153438.1"/>
    <property type="molecule type" value="Genomic_DNA"/>
</dbReference>
<protein>
    <submittedName>
        <fullName evidence="3">Uncharacterized protein</fullName>
    </submittedName>
</protein>
<comment type="caution">
    <text evidence="3">The sequence shown here is derived from an EMBL/GenBank/DDBJ whole genome shotgun (WGS) entry which is preliminary data.</text>
</comment>
<organism evidence="3">
    <name type="scientific">Cladocopium goreaui</name>
    <dbReference type="NCBI Taxonomy" id="2562237"/>
    <lineage>
        <taxon>Eukaryota</taxon>
        <taxon>Sar</taxon>
        <taxon>Alveolata</taxon>
        <taxon>Dinophyceae</taxon>
        <taxon>Suessiales</taxon>
        <taxon>Symbiodiniaceae</taxon>
        <taxon>Cladocopium</taxon>
    </lineage>
</organism>
<name>A0A9P1CYG1_9DINO</name>
<proteinExistence type="predicted"/>
<sequence>MECPCPCKSLSYPTQVLDGLQDLTYLEFFAGEGEVFRCIRGDHHPSCAVDLEYMEGRGHAMDVNSPSGLATCLLYLLILARGGTFFLEQPASSLMRHYFRVYPRAFAEQIRRLFPKLVGNGEGKPRVQPADGALAFSRYPWSDWPEASLMETVRYLRGSRSLNPPQKWKNVFPRSMSTFPSRAWSCGTLAEGVEACAQMAGINLEPGQLQDAMKAPMAVKRETPSPGKAVRTDTQELTDLRRSLPPSRTASPAMPSQDAVMNMINDAVLKHRETDQNIISTLQNHISVLEGKVLQNARAVPVTQAPEFTSMKNQLAEALSKVQELQNDNAKRAEKEKELEEALARKQDTHKKGRCGFPDAIHHDYVEGGEKREILEMSLLQCLGDFVRKVTVMKERLSSREQEDEKVTKDDVQRLPPGHVAIPEEKPTPEVLGEKPVPELEKYMDSIVAKQGKITTMVDTINDKVQSSAKSQECKPQTNFPNNIYNVHYILLNF</sequence>
<accession>A0A9P1CYG1</accession>
<evidence type="ECO:0000256" key="2">
    <source>
        <dbReference type="SAM" id="MobiDB-lite"/>
    </source>
</evidence>
<dbReference type="EMBL" id="CAMXCT010002725">
    <property type="protein sequence ID" value="CAI4000063.1"/>
    <property type="molecule type" value="Genomic_DNA"/>
</dbReference>
<evidence type="ECO:0000313" key="4">
    <source>
        <dbReference type="EMBL" id="CAL4787375.1"/>
    </source>
</evidence>
<reference evidence="4 5" key="2">
    <citation type="submission" date="2024-05" db="EMBL/GenBank/DDBJ databases">
        <authorList>
            <person name="Chen Y."/>
            <person name="Shah S."/>
            <person name="Dougan E. K."/>
            <person name="Thang M."/>
            <person name="Chan C."/>
        </authorList>
    </citation>
    <scope>NUCLEOTIDE SEQUENCE [LARGE SCALE GENOMIC DNA]</scope>
</reference>
<reference evidence="3" key="1">
    <citation type="submission" date="2022-10" db="EMBL/GenBank/DDBJ databases">
        <authorList>
            <person name="Chen Y."/>
            <person name="Dougan E. K."/>
            <person name="Chan C."/>
            <person name="Rhodes N."/>
            <person name="Thang M."/>
        </authorList>
    </citation>
    <scope>NUCLEOTIDE SEQUENCE</scope>
</reference>